<dbReference type="EMBL" id="FMBG01000016">
    <property type="protein sequence ID" value="SCC50075.1"/>
    <property type="molecule type" value="Genomic_DNA"/>
</dbReference>
<evidence type="ECO:0000313" key="1">
    <source>
        <dbReference type="EMBL" id="SCC50075.1"/>
    </source>
</evidence>
<comment type="caution">
    <text evidence="1">The sequence shown here is derived from an EMBL/GenBank/DDBJ whole genome shotgun (WGS) entry which is preliminary data.</text>
</comment>
<evidence type="ECO:0000313" key="2">
    <source>
        <dbReference type="Proteomes" id="UP000195728"/>
    </source>
</evidence>
<organism evidence="1 2">
    <name type="scientific">Bacillus wiedmannii</name>
    <dbReference type="NCBI Taxonomy" id="1890302"/>
    <lineage>
        <taxon>Bacteria</taxon>
        <taxon>Bacillati</taxon>
        <taxon>Bacillota</taxon>
        <taxon>Bacilli</taxon>
        <taxon>Bacillales</taxon>
        <taxon>Bacillaceae</taxon>
        <taxon>Bacillus</taxon>
        <taxon>Bacillus cereus group</taxon>
    </lineage>
</organism>
<dbReference type="Proteomes" id="UP000195728">
    <property type="component" value="Unassembled WGS sequence"/>
</dbReference>
<name>A0AB37YW74_9BACI</name>
<gene>
    <name evidence="1" type="ORF">BC10311_03914</name>
</gene>
<protein>
    <submittedName>
        <fullName evidence="1">Uncharacterized protein</fullName>
    </submittedName>
</protein>
<accession>A0AB37YW74</accession>
<sequence>MFPKLWDMYGEESIEW</sequence>
<dbReference type="AlphaFoldDB" id="A0AB37YW74"/>
<reference evidence="1 2" key="1">
    <citation type="submission" date="2016-08" db="EMBL/GenBank/DDBJ databases">
        <authorList>
            <person name="Loux V."/>
            <person name="Rue O."/>
        </authorList>
    </citation>
    <scope>NUCLEOTIDE SEQUENCE [LARGE SCALE GENOMIC DNA]</scope>
    <source>
        <strain evidence="1 2">WSBC_10311</strain>
    </source>
</reference>
<proteinExistence type="predicted"/>